<proteinExistence type="predicted"/>
<organism evidence="1 2">
    <name type="scientific">Smallanthus sonchifolius</name>
    <dbReference type="NCBI Taxonomy" id="185202"/>
    <lineage>
        <taxon>Eukaryota</taxon>
        <taxon>Viridiplantae</taxon>
        <taxon>Streptophyta</taxon>
        <taxon>Embryophyta</taxon>
        <taxon>Tracheophyta</taxon>
        <taxon>Spermatophyta</taxon>
        <taxon>Magnoliopsida</taxon>
        <taxon>eudicotyledons</taxon>
        <taxon>Gunneridae</taxon>
        <taxon>Pentapetalae</taxon>
        <taxon>asterids</taxon>
        <taxon>campanulids</taxon>
        <taxon>Asterales</taxon>
        <taxon>Asteraceae</taxon>
        <taxon>Asteroideae</taxon>
        <taxon>Heliantheae alliance</taxon>
        <taxon>Millerieae</taxon>
        <taxon>Smallanthus</taxon>
    </lineage>
</organism>
<reference evidence="2" key="1">
    <citation type="journal article" date="2022" name="Mol. Ecol. Resour.">
        <title>The genomes of chicory, endive, great burdock and yacon provide insights into Asteraceae palaeo-polyploidization history and plant inulin production.</title>
        <authorList>
            <person name="Fan W."/>
            <person name="Wang S."/>
            <person name="Wang H."/>
            <person name="Wang A."/>
            <person name="Jiang F."/>
            <person name="Liu H."/>
            <person name="Zhao H."/>
            <person name="Xu D."/>
            <person name="Zhang Y."/>
        </authorList>
    </citation>
    <scope>NUCLEOTIDE SEQUENCE [LARGE SCALE GENOMIC DNA]</scope>
    <source>
        <strain evidence="2">cv. Yunnan</strain>
    </source>
</reference>
<keyword evidence="2" id="KW-1185">Reference proteome</keyword>
<accession>A0ACB9AU27</accession>
<reference evidence="1 2" key="2">
    <citation type="journal article" date="2022" name="Mol. Ecol. Resour.">
        <title>The genomes of chicory, endive, great burdock and yacon provide insights into Asteraceae paleo-polyploidization history and plant inulin production.</title>
        <authorList>
            <person name="Fan W."/>
            <person name="Wang S."/>
            <person name="Wang H."/>
            <person name="Wang A."/>
            <person name="Jiang F."/>
            <person name="Liu H."/>
            <person name="Zhao H."/>
            <person name="Xu D."/>
            <person name="Zhang Y."/>
        </authorList>
    </citation>
    <scope>NUCLEOTIDE SEQUENCE [LARGE SCALE GENOMIC DNA]</scope>
    <source>
        <strain evidence="2">cv. Yunnan</strain>
        <tissue evidence="1">Leaves</tissue>
    </source>
</reference>
<evidence type="ECO:0000313" key="2">
    <source>
        <dbReference type="Proteomes" id="UP001056120"/>
    </source>
</evidence>
<gene>
    <name evidence="1" type="ORF">L1987_72027</name>
</gene>
<evidence type="ECO:0000313" key="1">
    <source>
        <dbReference type="EMBL" id="KAI3713450.1"/>
    </source>
</evidence>
<sequence>MSATATAEKPVRKFPTPCWTQDEALALIQAYRERWYALRRGFLRTADWDAVAEEVGRLYPGAIPPKTSAQCRHKIEKLRQRYRAEKQRSLSFPGGQFLPTWFYFEAMDSMERNGNGSNPDEETQSGSDLISDGMKFVNSKNNHQSNTRIRFKAVAADSNLITIASRSRSRARANNFRDSHNYNAQEEDNDEFEDAYNVETIIGKNSGKIHRLPSQNYQNLQHSGIRPRKFSKSGDHDYREKVKRNNDSIGEIVSSIRLLADGFVRMEKMKIDVVHEIETMRMQAEMKREELLLESQKQIVQAFLKGLSDN</sequence>
<comment type="caution">
    <text evidence="1">The sequence shown here is derived from an EMBL/GenBank/DDBJ whole genome shotgun (WGS) entry which is preliminary data.</text>
</comment>
<dbReference type="Proteomes" id="UP001056120">
    <property type="component" value="Linkage Group LG24"/>
</dbReference>
<dbReference type="EMBL" id="CM042041">
    <property type="protein sequence ID" value="KAI3713450.1"/>
    <property type="molecule type" value="Genomic_DNA"/>
</dbReference>
<protein>
    <submittedName>
        <fullName evidence="1">Uncharacterized protein</fullName>
    </submittedName>
</protein>
<name>A0ACB9AU27_9ASTR</name>